<dbReference type="InterPro" id="IPR014105">
    <property type="entry name" value="Carotenoid/retinoid_OxRdtase"/>
</dbReference>
<dbReference type="EMBL" id="SIHO01000002">
    <property type="protein sequence ID" value="TFU03687.1"/>
    <property type="molecule type" value="Genomic_DNA"/>
</dbReference>
<dbReference type="Proteomes" id="UP000297737">
    <property type="component" value="Unassembled WGS sequence"/>
</dbReference>
<dbReference type="SUPFAM" id="SSF51905">
    <property type="entry name" value="FAD/NAD(P)-binding domain"/>
    <property type="match status" value="1"/>
</dbReference>
<evidence type="ECO:0000256" key="7">
    <source>
        <dbReference type="ARBA" id="ARBA00023002"/>
    </source>
</evidence>
<dbReference type="FunFam" id="3.50.50.60:FF:000378">
    <property type="entry name" value="Phytoene desaturase"/>
    <property type="match status" value="1"/>
</dbReference>
<evidence type="ECO:0000313" key="12">
    <source>
        <dbReference type="Proteomes" id="UP000297737"/>
    </source>
</evidence>
<keyword evidence="12" id="KW-1185">Reference proteome</keyword>
<accession>A0A4Y9ENR8</accession>
<gene>
    <name evidence="11" type="ORF">EUV02_11100</name>
</gene>
<evidence type="ECO:0000256" key="9">
    <source>
        <dbReference type="RuleBase" id="RU362075"/>
    </source>
</evidence>
<name>A0A4Y9ENR8_9SPHN</name>
<dbReference type="Gene3D" id="3.50.50.60">
    <property type="entry name" value="FAD/NAD(P)-binding domain"/>
    <property type="match status" value="3"/>
</dbReference>
<reference evidence="11 12" key="1">
    <citation type="submission" date="2019-02" db="EMBL/GenBank/DDBJ databases">
        <title>Polymorphobacter sp. isolated from the lake at the Tibet of China.</title>
        <authorList>
            <person name="Li A."/>
        </authorList>
    </citation>
    <scope>NUCLEOTIDE SEQUENCE [LARGE SCALE GENOMIC DNA]</scope>
    <source>
        <strain evidence="11 12">DJ1R-1</strain>
    </source>
</reference>
<evidence type="ECO:0000256" key="5">
    <source>
        <dbReference type="ARBA" id="ARBA00022746"/>
    </source>
</evidence>
<evidence type="ECO:0000259" key="10">
    <source>
        <dbReference type="Pfam" id="PF01593"/>
    </source>
</evidence>
<evidence type="ECO:0000256" key="4">
    <source>
        <dbReference type="ARBA" id="ARBA00022630"/>
    </source>
</evidence>
<evidence type="ECO:0000256" key="1">
    <source>
        <dbReference type="ARBA" id="ARBA00001974"/>
    </source>
</evidence>
<dbReference type="RefSeq" id="WP_135246279.1">
    <property type="nucleotide sequence ID" value="NZ_SIHO01000002.1"/>
</dbReference>
<feature type="domain" description="Amine oxidase" evidence="10">
    <location>
        <begin position="14"/>
        <end position="486"/>
    </location>
</feature>
<sequence length="512" mass="55947">MTKGTAAVIGSGFGGLALAIRLQSAGIQTTLIEGREKPGGRAYVWEDKGFKFDAGPTVITDPSCLEELFELSGRKLSDYVELLPVTPFYRLIWSDGTVFDYSNDDASLFAQIEAKSPDDVAGYKRFLAYSENVFREGYRKLGHVAFLDFKSMLKAAPAMVRYEAYRSVYSIVARYIKDPQLREAFSFHSLLVGGNPFKTSALYALIHALEKKWGVWFPRGGTHALIRGMVKLFEDLGGTFKIGSPVTSIDTEGNRVAGVTTADGWSGKFDMVASNADIVHTYRDLLAEHPRGAIATQAVTAKSFSPSLFVVYFGLNKTYPDIKHHTILFGPRYRELLKDIYDHGVVADDFSIYLHHPTATDPAMAPEGCSGFYALSPVPHLGKFKGDWETLAPIYADRILDYLEARLIPGLRENLVTMRTFSPQDFSNELNAHMGSAFSLEPVLWQSAYFRTHNRDDALPNLYFVGAGTHPGAGIPGVVGSAKATALLMLDGEGGAVVDHSGGIGHNSASAA</sequence>
<dbReference type="NCBIfam" id="TIGR02734">
    <property type="entry name" value="crtI_fam"/>
    <property type="match status" value="1"/>
</dbReference>
<keyword evidence="7 9" id="KW-0560">Oxidoreductase</keyword>
<evidence type="ECO:0000256" key="6">
    <source>
        <dbReference type="ARBA" id="ARBA00022827"/>
    </source>
</evidence>
<dbReference type="OrthoDB" id="9774675at2"/>
<evidence type="ECO:0000313" key="11">
    <source>
        <dbReference type="EMBL" id="TFU03687.1"/>
    </source>
</evidence>
<dbReference type="Pfam" id="PF01593">
    <property type="entry name" value="Amino_oxidase"/>
    <property type="match status" value="1"/>
</dbReference>
<comment type="similarity">
    <text evidence="3 9">Belongs to the carotenoid/retinoid oxidoreductase family.</text>
</comment>
<evidence type="ECO:0000256" key="2">
    <source>
        <dbReference type="ARBA" id="ARBA00004829"/>
    </source>
</evidence>
<dbReference type="PANTHER" id="PTHR43734:SF3">
    <property type="entry name" value="B-CAROTENE KETOLASE"/>
    <property type="match status" value="1"/>
</dbReference>
<comment type="pathway">
    <text evidence="2 9">Carotenoid biosynthesis.</text>
</comment>
<dbReference type="InterPro" id="IPR036188">
    <property type="entry name" value="FAD/NAD-bd_sf"/>
</dbReference>
<dbReference type="PROSITE" id="PS00982">
    <property type="entry name" value="PHYTOENE_DH"/>
    <property type="match status" value="1"/>
</dbReference>
<dbReference type="GO" id="GO:0016117">
    <property type="term" value="P:carotenoid biosynthetic process"/>
    <property type="evidence" value="ECO:0007669"/>
    <property type="project" value="UniProtKB-KW"/>
</dbReference>
<evidence type="ECO:0000256" key="3">
    <source>
        <dbReference type="ARBA" id="ARBA00006046"/>
    </source>
</evidence>
<dbReference type="PANTHER" id="PTHR43734">
    <property type="entry name" value="PHYTOENE DESATURASE"/>
    <property type="match status" value="1"/>
</dbReference>
<dbReference type="InterPro" id="IPR002937">
    <property type="entry name" value="Amino_oxidase"/>
</dbReference>
<keyword evidence="6" id="KW-0274">FAD</keyword>
<keyword evidence="5 9" id="KW-0125">Carotenoid biosynthesis</keyword>
<keyword evidence="4" id="KW-0285">Flavoprotein</keyword>
<dbReference type="AlphaFoldDB" id="A0A4Y9ENR8"/>
<dbReference type="GO" id="GO:0016627">
    <property type="term" value="F:oxidoreductase activity, acting on the CH-CH group of donors"/>
    <property type="evidence" value="ECO:0007669"/>
    <property type="project" value="UniProtKB-ARBA"/>
</dbReference>
<organism evidence="11 12">
    <name type="scientific">Glacieibacterium arshaanense</name>
    <dbReference type="NCBI Taxonomy" id="2511025"/>
    <lineage>
        <taxon>Bacteria</taxon>
        <taxon>Pseudomonadati</taxon>
        <taxon>Pseudomonadota</taxon>
        <taxon>Alphaproteobacteria</taxon>
        <taxon>Sphingomonadales</taxon>
        <taxon>Sphingosinicellaceae</taxon>
        <taxon>Glacieibacterium</taxon>
    </lineage>
</organism>
<protein>
    <recommendedName>
        <fullName evidence="8">Phytoene dehydrogenase</fullName>
    </recommendedName>
</protein>
<comment type="cofactor">
    <cofactor evidence="1">
        <name>FAD</name>
        <dbReference type="ChEBI" id="CHEBI:57692"/>
    </cofactor>
</comment>
<dbReference type="InterPro" id="IPR008150">
    <property type="entry name" value="Phytoene_DH_bac_CS"/>
</dbReference>
<evidence type="ECO:0000256" key="8">
    <source>
        <dbReference type="ARBA" id="ARBA00031986"/>
    </source>
</evidence>
<comment type="caution">
    <text evidence="11">The sequence shown here is derived from an EMBL/GenBank/DDBJ whole genome shotgun (WGS) entry which is preliminary data.</text>
</comment>
<proteinExistence type="inferred from homology"/>